<dbReference type="Proteomes" id="UP000053825">
    <property type="component" value="Unassembled WGS sequence"/>
</dbReference>
<dbReference type="OrthoDB" id="206130at2759"/>
<accession>A0A0L7QU89</accession>
<protein>
    <submittedName>
        <fullName evidence="2">Uncharacterized protein</fullName>
    </submittedName>
</protein>
<dbReference type="EMBL" id="KQ414740">
    <property type="protein sequence ID" value="KOC62026.1"/>
    <property type="molecule type" value="Genomic_DNA"/>
</dbReference>
<dbReference type="AlphaFoldDB" id="A0A0L7QU89"/>
<name>A0A0L7QU89_9HYME</name>
<organism evidence="2 3">
    <name type="scientific">Habropoda laboriosa</name>
    <dbReference type="NCBI Taxonomy" id="597456"/>
    <lineage>
        <taxon>Eukaryota</taxon>
        <taxon>Metazoa</taxon>
        <taxon>Ecdysozoa</taxon>
        <taxon>Arthropoda</taxon>
        <taxon>Hexapoda</taxon>
        <taxon>Insecta</taxon>
        <taxon>Pterygota</taxon>
        <taxon>Neoptera</taxon>
        <taxon>Endopterygota</taxon>
        <taxon>Hymenoptera</taxon>
        <taxon>Apocrita</taxon>
        <taxon>Aculeata</taxon>
        <taxon>Apoidea</taxon>
        <taxon>Anthophila</taxon>
        <taxon>Apidae</taxon>
        <taxon>Habropoda</taxon>
    </lineage>
</organism>
<evidence type="ECO:0000256" key="1">
    <source>
        <dbReference type="SAM" id="MobiDB-lite"/>
    </source>
</evidence>
<evidence type="ECO:0000313" key="2">
    <source>
        <dbReference type="EMBL" id="KOC62026.1"/>
    </source>
</evidence>
<keyword evidence="3" id="KW-1185">Reference proteome</keyword>
<sequence length="73" mass="8142">MARLASRYSVEPPGLVQLEREIAAEQERDLHCLSDSGISHSSLVSWQFQSPSPTATPRPPPEKIKHSRYVGTK</sequence>
<gene>
    <name evidence="2" type="ORF">WH47_01818</name>
</gene>
<dbReference type="STRING" id="597456.A0A0L7QU89"/>
<feature type="region of interest" description="Disordered" evidence="1">
    <location>
        <begin position="44"/>
        <end position="73"/>
    </location>
</feature>
<evidence type="ECO:0000313" key="3">
    <source>
        <dbReference type="Proteomes" id="UP000053825"/>
    </source>
</evidence>
<reference evidence="2 3" key="1">
    <citation type="submission" date="2015-07" db="EMBL/GenBank/DDBJ databases">
        <title>The genome of Habropoda laboriosa.</title>
        <authorList>
            <person name="Pan H."/>
            <person name="Kapheim K."/>
        </authorList>
    </citation>
    <scope>NUCLEOTIDE SEQUENCE [LARGE SCALE GENOMIC DNA]</scope>
    <source>
        <strain evidence="2">0110345459</strain>
    </source>
</reference>
<proteinExistence type="predicted"/>